<dbReference type="EMBL" id="JANTQA010000012">
    <property type="protein sequence ID" value="KAJ3450154.1"/>
    <property type="molecule type" value="Genomic_DNA"/>
</dbReference>
<protein>
    <recommendedName>
        <fullName evidence="9">Nuclear pore complex protein Nup85</fullName>
    </recommendedName>
</protein>
<proteinExistence type="inferred from homology"/>
<evidence type="ECO:0000256" key="5">
    <source>
        <dbReference type="ARBA" id="ARBA00022927"/>
    </source>
</evidence>
<keyword evidence="5 9" id="KW-0653">Protein transport</keyword>
<dbReference type="PANTHER" id="PTHR13373:SF21">
    <property type="entry name" value="NUCLEAR PORE COMPLEX PROTEIN NUP85"/>
    <property type="match status" value="1"/>
</dbReference>
<keyword evidence="8 9" id="KW-0539">Nucleus</keyword>
<comment type="caution">
    <text evidence="10">The sequence shown here is derived from an EMBL/GenBank/DDBJ whole genome shotgun (WGS) entry which is preliminary data.</text>
</comment>
<evidence type="ECO:0000256" key="4">
    <source>
        <dbReference type="ARBA" id="ARBA00022816"/>
    </source>
</evidence>
<dbReference type="InterPro" id="IPR011502">
    <property type="entry name" value="Nucleoporin_Nup85"/>
</dbReference>
<dbReference type="GO" id="GO:0031080">
    <property type="term" value="C:nuclear pore outer ring"/>
    <property type="evidence" value="ECO:0007669"/>
    <property type="project" value="TreeGrafter"/>
</dbReference>
<reference evidence="10" key="1">
    <citation type="submission" date="2022-08" db="EMBL/GenBank/DDBJ databases">
        <title>Novel sulphate-reducing endosymbionts in the free-living metamonad Anaeramoeba.</title>
        <authorList>
            <person name="Jerlstrom-Hultqvist J."/>
            <person name="Cepicka I."/>
            <person name="Gallot-Lavallee L."/>
            <person name="Salas-Leiva D."/>
            <person name="Curtis B.A."/>
            <person name="Zahonova K."/>
            <person name="Pipaliya S."/>
            <person name="Dacks J."/>
            <person name="Roger A.J."/>
        </authorList>
    </citation>
    <scope>NUCLEOTIDE SEQUENCE</scope>
    <source>
        <strain evidence="10">Busselton2</strain>
    </source>
</reference>
<evidence type="ECO:0000256" key="9">
    <source>
        <dbReference type="RuleBase" id="RU365073"/>
    </source>
</evidence>
<comment type="function">
    <text evidence="9">Functions as a component of the nuclear pore complex (NPC).</text>
</comment>
<dbReference type="Proteomes" id="UP001146793">
    <property type="component" value="Unassembled WGS sequence"/>
</dbReference>
<evidence type="ECO:0000313" key="10">
    <source>
        <dbReference type="EMBL" id="KAJ3450154.1"/>
    </source>
</evidence>
<dbReference type="GO" id="GO:0031965">
    <property type="term" value="C:nuclear membrane"/>
    <property type="evidence" value="ECO:0007669"/>
    <property type="project" value="UniProtKB-UniRule"/>
</dbReference>
<keyword evidence="4 9" id="KW-0509">mRNA transport</keyword>
<comment type="subcellular location">
    <subcellularLocation>
        <location evidence="1 9">Nucleus</location>
        <location evidence="1 9">Nuclear pore complex</location>
    </subcellularLocation>
</comment>
<keyword evidence="7 9" id="KW-0906">Nuclear pore complex</keyword>
<name>A0AAV8A9B2_9EUKA</name>
<evidence type="ECO:0000256" key="6">
    <source>
        <dbReference type="ARBA" id="ARBA00023010"/>
    </source>
</evidence>
<dbReference type="GO" id="GO:0006406">
    <property type="term" value="P:mRNA export from nucleus"/>
    <property type="evidence" value="ECO:0007669"/>
    <property type="project" value="TreeGrafter"/>
</dbReference>
<keyword evidence="9" id="KW-0472">Membrane</keyword>
<accession>A0AAV8A9B2</accession>
<evidence type="ECO:0000313" key="11">
    <source>
        <dbReference type="Proteomes" id="UP001146793"/>
    </source>
</evidence>
<dbReference type="GO" id="GO:0006606">
    <property type="term" value="P:protein import into nucleus"/>
    <property type="evidence" value="ECO:0007669"/>
    <property type="project" value="TreeGrafter"/>
</dbReference>
<keyword evidence="6 9" id="KW-0811">Translocation</keyword>
<dbReference type="GO" id="GO:0045893">
    <property type="term" value="P:positive regulation of DNA-templated transcription"/>
    <property type="evidence" value="ECO:0007669"/>
    <property type="project" value="TreeGrafter"/>
</dbReference>
<sequence>MISNSIPKQLRLSVTESINFNWEQSGGLLLFSTQRPILEKTKRLSIKNSSINQLKWDSLILSSTRKFYSQSHGIFLSLQKLSAKLKLEKKQKQSTILNLQLNLNLNERLNKFQSDLVLVSRQYRAVLTEYLVSLSQKSKRDPNLVDEANLIGLAVMLWHLCEIIFIDQTVYVTAREPLSNWYLYHFSMNNNSLRQNIFQTNNSRNDKKNKKIQKQNKLMKKQNLNKIDLIQVLQSALVGDFEQVFFFIEQELSEIKKSPNMNKSLIKIIKFIRSELSSCPRDFEISNLSGSVDKLKKWQRECQQKIERLPEFNISYDNSISLLIKNWKELLLIFAGDFDVIRQYSQNWIEFLIANVLWVNPSLTIKELPLLVEQCRKEFINTEDTPTNEIIMMILKNSPIKVIRMIETLIASPWLSAHLIDLLYHSKIIDSQKITYNGLDLREHYLIEFCQRLINCNDMFITTSSYLKQCKTVGRSYIELFLKREKIDSDNYAKKLINICTKNDLYKSAARIKNTRAIQLLQTNNNVQALIWLISIDPIRRKNVLINRTVDKILKNANDLSDLEILVNSISSVINEKNSSYQSDLFNYLSKYSKITHLFEKGQLQKGAKIIVNLIETRTLPKQFWLTILNDIAKLISLQDEIIFDKHGTFVIMNFLEQITTFKHQSETLLSIHNSQIQKIRFLLVKNLGKSLIY</sequence>
<dbReference type="AlphaFoldDB" id="A0AAV8A9B2"/>
<evidence type="ECO:0000256" key="7">
    <source>
        <dbReference type="ARBA" id="ARBA00023132"/>
    </source>
</evidence>
<dbReference type="Pfam" id="PF07575">
    <property type="entry name" value="Nucleopor_Nup85"/>
    <property type="match status" value="1"/>
</dbReference>
<evidence type="ECO:0000256" key="2">
    <source>
        <dbReference type="ARBA" id="ARBA00005573"/>
    </source>
</evidence>
<evidence type="ECO:0000256" key="1">
    <source>
        <dbReference type="ARBA" id="ARBA00004567"/>
    </source>
</evidence>
<evidence type="ECO:0000256" key="8">
    <source>
        <dbReference type="ARBA" id="ARBA00023242"/>
    </source>
</evidence>
<gene>
    <name evidence="10" type="ORF">M0812_06321</name>
</gene>
<organism evidence="10 11">
    <name type="scientific">Anaeramoeba flamelloides</name>
    <dbReference type="NCBI Taxonomy" id="1746091"/>
    <lineage>
        <taxon>Eukaryota</taxon>
        <taxon>Metamonada</taxon>
        <taxon>Anaeramoebidae</taxon>
        <taxon>Anaeramoeba</taxon>
    </lineage>
</organism>
<dbReference type="GO" id="GO:0017056">
    <property type="term" value="F:structural constituent of nuclear pore"/>
    <property type="evidence" value="ECO:0007669"/>
    <property type="project" value="TreeGrafter"/>
</dbReference>
<dbReference type="PANTHER" id="PTHR13373">
    <property type="entry name" value="FROUNT PROTEIN-RELATED"/>
    <property type="match status" value="1"/>
</dbReference>
<comment type="subunit">
    <text evidence="9">Component of the nuclear pore complex (NPC).</text>
</comment>
<comment type="similarity">
    <text evidence="2 9">Belongs to the nucleoporin Nup85 family.</text>
</comment>
<evidence type="ECO:0000256" key="3">
    <source>
        <dbReference type="ARBA" id="ARBA00022448"/>
    </source>
</evidence>
<keyword evidence="3 9" id="KW-0813">Transport</keyword>